<dbReference type="Pfam" id="PF01979">
    <property type="entry name" value="Amidohydro_1"/>
    <property type="match status" value="1"/>
</dbReference>
<dbReference type="EMBL" id="MU002300">
    <property type="protein sequence ID" value="KAF2787592.1"/>
    <property type="molecule type" value="Genomic_DNA"/>
</dbReference>
<evidence type="ECO:0000313" key="3">
    <source>
        <dbReference type="EMBL" id="KAF2787592.1"/>
    </source>
</evidence>
<organism evidence="3 4">
    <name type="scientific">Melanomma pulvis-pyrius CBS 109.77</name>
    <dbReference type="NCBI Taxonomy" id="1314802"/>
    <lineage>
        <taxon>Eukaryota</taxon>
        <taxon>Fungi</taxon>
        <taxon>Dikarya</taxon>
        <taxon>Ascomycota</taxon>
        <taxon>Pezizomycotina</taxon>
        <taxon>Dothideomycetes</taxon>
        <taxon>Pleosporomycetidae</taxon>
        <taxon>Pleosporales</taxon>
        <taxon>Melanommataceae</taxon>
        <taxon>Melanomma</taxon>
    </lineage>
</organism>
<dbReference type="GO" id="GO:0008448">
    <property type="term" value="F:N-acetylglucosamine-6-phosphate deacetylase activity"/>
    <property type="evidence" value="ECO:0007669"/>
    <property type="project" value="TreeGrafter"/>
</dbReference>
<keyword evidence="1 3" id="KW-0378">Hydrolase</keyword>
<dbReference type="InterPro" id="IPR006680">
    <property type="entry name" value="Amidohydro-rel"/>
</dbReference>
<dbReference type="Gene3D" id="3.20.20.140">
    <property type="entry name" value="Metal-dependent hydrolases"/>
    <property type="match status" value="2"/>
</dbReference>
<evidence type="ECO:0000259" key="2">
    <source>
        <dbReference type="Pfam" id="PF01979"/>
    </source>
</evidence>
<dbReference type="AlphaFoldDB" id="A0A6A6WU14"/>
<dbReference type="SUPFAM" id="SSF51338">
    <property type="entry name" value="Composite domain of metallo-dependent hydrolases"/>
    <property type="match status" value="1"/>
</dbReference>
<dbReference type="SUPFAM" id="SSF51556">
    <property type="entry name" value="Metallo-dependent hydrolases"/>
    <property type="match status" value="1"/>
</dbReference>
<dbReference type="GO" id="GO:0006046">
    <property type="term" value="P:N-acetylglucosamine catabolic process"/>
    <property type="evidence" value="ECO:0007669"/>
    <property type="project" value="TreeGrafter"/>
</dbReference>
<accession>A0A6A6WU14</accession>
<dbReference type="PANTHER" id="PTHR11113">
    <property type="entry name" value="N-ACETYLGLUCOSAMINE-6-PHOSPHATE DEACETYLASE"/>
    <property type="match status" value="1"/>
</dbReference>
<dbReference type="InterPro" id="IPR032466">
    <property type="entry name" value="Metal_Hydrolase"/>
</dbReference>
<gene>
    <name evidence="3" type="ORF">K505DRAFT_225797</name>
</gene>
<reference evidence="3" key="1">
    <citation type="journal article" date="2020" name="Stud. Mycol.">
        <title>101 Dothideomycetes genomes: a test case for predicting lifestyles and emergence of pathogens.</title>
        <authorList>
            <person name="Haridas S."/>
            <person name="Albert R."/>
            <person name="Binder M."/>
            <person name="Bloem J."/>
            <person name="Labutti K."/>
            <person name="Salamov A."/>
            <person name="Andreopoulos B."/>
            <person name="Baker S."/>
            <person name="Barry K."/>
            <person name="Bills G."/>
            <person name="Bluhm B."/>
            <person name="Cannon C."/>
            <person name="Castanera R."/>
            <person name="Culley D."/>
            <person name="Daum C."/>
            <person name="Ezra D."/>
            <person name="Gonzalez J."/>
            <person name="Henrissat B."/>
            <person name="Kuo A."/>
            <person name="Liang C."/>
            <person name="Lipzen A."/>
            <person name="Lutzoni F."/>
            <person name="Magnuson J."/>
            <person name="Mondo S."/>
            <person name="Nolan M."/>
            <person name="Ohm R."/>
            <person name="Pangilinan J."/>
            <person name="Park H.-J."/>
            <person name="Ramirez L."/>
            <person name="Alfaro M."/>
            <person name="Sun H."/>
            <person name="Tritt A."/>
            <person name="Yoshinaga Y."/>
            <person name="Zwiers L.-H."/>
            <person name="Turgeon B."/>
            <person name="Goodwin S."/>
            <person name="Spatafora J."/>
            <person name="Crous P."/>
            <person name="Grigoriev I."/>
        </authorList>
    </citation>
    <scope>NUCLEOTIDE SEQUENCE</scope>
    <source>
        <strain evidence="3">CBS 109.77</strain>
    </source>
</reference>
<dbReference type="OrthoDB" id="10258955at2759"/>
<feature type="non-terminal residue" evidence="3">
    <location>
        <position position="871"/>
    </location>
</feature>
<protein>
    <submittedName>
        <fullName evidence="3">Composite domain of metallo-dependent hydrolase</fullName>
    </submittedName>
</protein>
<dbReference type="PANTHER" id="PTHR11113:SF14">
    <property type="entry name" value="N-ACETYLGLUCOSAMINE-6-PHOSPHATE DEACETYLASE"/>
    <property type="match status" value="1"/>
</dbReference>
<dbReference type="Proteomes" id="UP000799757">
    <property type="component" value="Unassembled WGS sequence"/>
</dbReference>
<feature type="non-terminal residue" evidence="3">
    <location>
        <position position="1"/>
    </location>
</feature>
<proteinExistence type="predicted"/>
<evidence type="ECO:0000313" key="4">
    <source>
        <dbReference type="Proteomes" id="UP000799757"/>
    </source>
</evidence>
<evidence type="ECO:0000256" key="1">
    <source>
        <dbReference type="ARBA" id="ARBA00022801"/>
    </source>
</evidence>
<keyword evidence="4" id="KW-1185">Reference proteome</keyword>
<dbReference type="InterPro" id="IPR011059">
    <property type="entry name" value="Metal-dep_hydrolase_composite"/>
</dbReference>
<sequence length="871" mass="95852">LLLSRQDFAYGQKQCTRNAIRPRTDHGLAARRLNAQTVGPKTVIFNATLIDGDGTVTKDVNIEIIENIFIAIVKTSNLTHSEEDLVIDVNGRYVTPGLIDMHSHAGVREEPQLWATEDVTEVSAPVTPWGRAVDALKPHDQAIQIINSGGVTTSLVLTGAKNCISGEGAVIKMKRTDSIPDLLMNLTESDPLGKPQRYLKMAMGENQKRQFQGSTTGPTTRIGESYWFRHAYEMATRIKHTQDRWCELAASEEGRTALTESYPKSLEWQTLVDVLRGDVRVNVHGYETEDIFAMFDHADGYGFNITALHHALHSDLIAKEIKRRNITIVGFSDSWGDKKELYNVSSYMLRTVAEYDIPVVLTRDHPAEHGQWLAYEAQIGHHFGLPADLAIASVIAEPARAMGLDNRIGFVRPGYDADLVIWDRNPLQVGATPLEVFIDGISTVNASQSVWKNREQLLMHAFQPTSRPEVVNDLAVCEDGQEDIIIRGIKKSFIKKGGLRGDEIIGDNMTAVIRYGRLVCVGESICESHVAEAKKDSIPVMDLRNGYILPASMSYTNSPLGLTIATRQHGLAEMRQEPSTTDGMSRGNNWAHPYSSALGIRFGGIHLERAHRGGITRIITPPLSEGFFHGLSTCFRSGATNILDDGTIVSDQVALHFTIGHDAKQPETPTITSQLNLLQHLLTTQKSLHPIYSQAASGFLPIIVHTHNRDTIGSLIRLKRTTLNATNLIIMGGSEAHLVAHDLASANIPIILAPWSCVPLFWESRQCLPGPPLTDHLGAEILIDAGVKVALSNWDDTNNHVRNAIWEAAWIAGPRNESLALDLVSLNLEEMLGLPKMADLVVYEGNPFQFGASAALIFESGSIRSCWPGPD</sequence>
<name>A0A6A6WU14_9PLEO</name>
<feature type="domain" description="Amidohydrolase-related" evidence="2">
    <location>
        <begin position="373"/>
        <end position="434"/>
    </location>
</feature>